<keyword evidence="10" id="KW-1185">Reference proteome</keyword>
<dbReference type="PANTHER" id="PTHR30462:SF0">
    <property type="entry name" value="INTERMEMBRANE TRANSPORT PROTEIN YEBT"/>
    <property type="match status" value="1"/>
</dbReference>
<dbReference type="InterPro" id="IPR051800">
    <property type="entry name" value="PqiA-PqiB_transport"/>
</dbReference>
<name>A0ABV1SJM8_9RHOB</name>
<gene>
    <name evidence="9" type="ORF">VSX56_15130</name>
</gene>
<feature type="transmembrane region" description="Helical" evidence="7">
    <location>
        <begin position="20"/>
        <end position="42"/>
    </location>
</feature>
<keyword evidence="6 7" id="KW-0472">Membrane</keyword>
<comment type="subcellular location">
    <subcellularLocation>
        <location evidence="1">Cell inner membrane</location>
    </subcellularLocation>
</comment>
<evidence type="ECO:0000259" key="8">
    <source>
        <dbReference type="Pfam" id="PF02470"/>
    </source>
</evidence>
<evidence type="ECO:0000256" key="5">
    <source>
        <dbReference type="ARBA" id="ARBA00022989"/>
    </source>
</evidence>
<feature type="domain" description="Mce/MlaD" evidence="8">
    <location>
        <begin position="51"/>
        <end position="119"/>
    </location>
</feature>
<evidence type="ECO:0000256" key="1">
    <source>
        <dbReference type="ARBA" id="ARBA00004533"/>
    </source>
</evidence>
<dbReference type="RefSeq" id="WP_339113764.1">
    <property type="nucleotide sequence ID" value="NZ_JAYWLC010000015.1"/>
</dbReference>
<dbReference type="InterPro" id="IPR003399">
    <property type="entry name" value="Mce/MlaD"/>
</dbReference>
<keyword evidence="3" id="KW-0997">Cell inner membrane</keyword>
<accession>A0ABV1SJM8</accession>
<evidence type="ECO:0000313" key="9">
    <source>
        <dbReference type="EMBL" id="MER5173102.1"/>
    </source>
</evidence>
<dbReference type="PANTHER" id="PTHR30462">
    <property type="entry name" value="INTERMEMBRANE TRANSPORT PROTEIN PQIB-RELATED"/>
    <property type="match status" value="1"/>
</dbReference>
<dbReference type="EMBL" id="JAYWLC010000015">
    <property type="protein sequence ID" value="MER5173102.1"/>
    <property type="molecule type" value="Genomic_DNA"/>
</dbReference>
<evidence type="ECO:0000256" key="4">
    <source>
        <dbReference type="ARBA" id="ARBA00022692"/>
    </source>
</evidence>
<proteinExistence type="predicted"/>
<comment type="caution">
    <text evidence="9">The sequence shown here is derived from an EMBL/GenBank/DDBJ whole genome shotgun (WGS) entry which is preliminary data.</text>
</comment>
<keyword evidence="2" id="KW-1003">Cell membrane</keyword>
<evidence type="ECO:0000256" key="7">
    <source>
        <dbReference type="SAM" id="Phobius"/>
    </source>
</evidence>
<reference evidence="9 10" key="2">
    <citation type="submission" date="2024-06" db="EMBL/GenBank/DDBJ databases">
        <title>Thioclava kandeliae sp. nov. from a rhizosphere soil sample of Kandelia candel in a mangrove.</title>
        <authorList>
            <person name="Mu T."/>
        </authorList>
    </citation>
    <scope>NUCLEOTIDE SEQUENCE [LARGE SCALE GENOMIC DNA]</scope>
    <source>
        <strain evidence="9 10">CPCC 100088</strain>
    </source>
</reference>
<evidence type="ECO:0000256" key="3">
    <source>
        <dbReference type="ARBA" id="ARBA00022519"/>
    </source>
</evidence>
<sequence>MTEVPKPADLQKTQAKKPLWARLSLIWLVPIFALLVTGYVAWHTYSDRGALIYVDFKDATGITAGETVLKYREVTVGTVESVGFTNDLSGVRVGIRVHSDVSKYIDKDARFWIVKPEFSAQGISRLDTVLSGGFIQGYWDNKPNGAQSEFEGLDKAPVTEDPNSGTQIILRARDAGGLAEGAPVIYRGLTVGKIQNLRLDEGGSGVLIDAFINKPYNSRLTTTTRFWDASGISVNLGTSGVSVNMRSLASIVQGGVEFDTLATGGSFIQNGFPYRLFSDENEARNSIFGGEFFEPARYTLLFDEPVQGIEIGTKVEFRGVEAGEVTDLSIKVDEDSLGTKYARQQVVISLSPERLGLERNTDNDIVTQFLQNEVANGLRARITGSGLLGQTLVVELTDVPDRPQAEMDTSASPYPTIPTAPQTANSLATSAEGVFKRVESLPIEELMTSATQMFQSITAIAGQDRTKQIPDELAGTLGEIRSLVNDLNANDTGKKASDAIDNVSKAADSVMTQIDGLNDTLASADKAAQRISEMPLGEIGDKVDGILGDLRKMLNSQGAEDLPQNLSDTLNQLAQLLRELREGGVAEKLNGTLTAAQDAAGSIQSATDRLPALTKQLQDLTTQAQGLVGAYGDRSTFNSQVMDTLRDLRRTIDAVGSLARMIERNPQAFITGR</sequence>
<evidence type="ECO:0000256" key="6">
    <source>
        <dbReference type="ARBA" id="ARBA00023136"/>
    </source>
</evidence>
<keyword evidence="4 7" id="KW-0812">Transmembrane</keyword>
<organism evidence="9 10">
    <name type="scientific">Thioclava kandeliae</name>
    <dbReference type="NCBI Taxonomy" id="3070818"/>
    <lineage>
        <taxon>Bacteria</taxon>
        <taxon>Pseudomonadati</taxon>
        <taxon>Pseudomonadota</taxon>
        <taxon>Alphaproteobacteria</taxon>
        <taxon>Rhodobacterales</taxon>
        <taxon>Paracoccaceae</taxon>
        <taxon>Thioclava</taxon>
    </lineage>
</organism>
<feature type="domain" description="Mce/MlaD" evidence="8">
    <location>
        <begin position="297"/>
        <end position="393"/>
    </location>
</feature>
<keyword evidence="5 7" id="KW-1133">Transmembrane helix</keyword>
<dbReference type="Pfam" id="PF02470">
    <property type="entry name" value="MlaD"/>
    <property type="match status" value="3"/>
</dbReference>
<evidence type="ECO:0000313" key="10">
    <source>
        <dbReference type="Proteomes" id="UP001438953"/>
    </source>
</evidence>
<evidence type="ECO:0000256" key="2">
    <source>
        <dbReference type="ARBA" id="ARBA00022475"/>
    </source>
</evidence>
<feature type="domain" description="Mce/MlaD" evidence="8">
    <location>
        <begin position="165"/>
        <end position="247"/>
    </location>
</feature>
<protein>
    <submittedName>
        <fullName evidence="9">MlaD family protein</fullName>
    </submittedName>
</protein>
<dbReference type="Proteomes" id="UP001438953">
    <property type="component" value="Unassembled WGS sequence"/>
</dbReference>
<reference evidence="9 10" key="1">
    <citation type="submission" date="2024-01" db="EMBL/GenBank/DDBJ databases">
        <authorList>
            <person name="Deng Y."/>
            <person name="Su J."/>
        </authorList>
    </citation>
    <scope>NUCLEOTIDE SEQUENCE [LARGE SCALE GENOMIC DNA]</scope>
    <source>
        <strain evidence="9 10">CPCC 100088</strain>
    </source>
</reference>